<name>A0ACB7ZIL2_9ERIC</name>
<accession>A0ACB7ZIL2</accession>
<reference evidence="1 2" key="1">
    <citation type="journal article" date="2021" name="Hortic Res">
        <title>High-quality reference genome and annotation aids understanding of berry development for evergreen blueberry (Vaccinium darrowii).</title>
        <authorList>
            <person name="Yu J."/>
            <person name="Hulse-Kemp A.M."/>
            <person name="Babiker E."/>
            <person name="Staton M."/>
        </authorList>
    </citation>
    <scope>NUCLEOTIDE SEQUENCE [LARGE SCALE GENOMIC DNA]</scope>
    <source>
        <strain evidence="2">cv. NJ 8807/NJ 8810</strain>
        <tissue evidence="1">Young leaf</tissue>
    </source>
</reference>
<organism evidence="1 2">
    <name type="scientific">Vaccinium darrowii</name>
    <dbReference type="NCBI Taxonomy" id="229202"/>
    <lineage>
        <taxon>Eukaryota</taxon>
        <taxon>Viridiplantae</taxon>
        <taxon>Streptophyta</taxon>
        <taxon>Embryophyta</taxon>
        <taxon>Tracheophyta</taxon>
        <taxon>Spermatophyta</taxon>
        <taxon>Magnoliopsida</taxon>
        <taxon>eudicotyledons</taxon>
        <taxon>Gunneridae</taxon>
        <taxon>Pentapetalae</taxon>
        <taxon>asterids</taxon>
        <taxon>Ericales</taxon>
        <taxon>Ericaceae</taxon>
        <taxon>Vaccinioideae</taxon>
        <taxon>Vaccinieae</taxon>
        <taxon>Vaccinium</taxon>
    </lineage>
</organism>
<sequence length="110" mass="12617">MHKQPFQAYFRRGLPIYSTKAVRFRMGHPRSPIGIGNDSRDEFEAGHECTDSTFIWTYTSPQFPMAQVEENVAAAKELEIFGKDEKSLLEIEEILKPVKNQTWPSGIQQS</sequence>
<gene>
    <name evidence="1" type="ORF">Vadar_009602</name>
</gene>
<dbReference type="EMBL" id="CM037159">
    <property type="protein sequence ID" value="KAH7865669.1"/>
    <property type="molecule type" value="Genomic_DNA"/>
</dbReference>
<evidence type="ECO:0000313" key="2">
    <source>
        <dbReference type="Proteomes" id="UP000828048"/>
    </source>
</evidence>
<protein>
    <submittedName>
        <fullName evidence="1">Uncharacterized protein</fullName>
    </submittedName>
</protein>
<proteinExistence type="predicted"/>
<dbReference type="Proteomes" id="UP000828048">
    <property type="component" value="Chromosome 9"/>
</dbReference>
<comment type="caution">
    <text evidence="1">The sequence shown here is derived from an EMBL/GenBank/DDBJ whole genome shotgun (WGS) entry which is preliminary data.</text>
</comment>
<keyword evidence="2" id="KW-1185">Reference proteome</keyword>
<evidence type="ECO:0000313" key="1">
    <source>
        <dbReference type="EMBL" id="KAH7865669.1"/>
    </source>
</evidence>